<reference evidence="1" key="1">
    <citation type="submission" date="2015-05" db="EMBL/GenBank/DDBJ databases">
        <title>Permanent draft genome of Rhodopirellula islandicus K833.</title>
        <authorList>
            <person name="Kizina J."/>
            <person name="Richter M."/>
            <person name="Glockner F.O."/>
            <person name="Harder J."/>
        </authorList>
    </citation>
    <scope>NUCLEOTIDE SEQUENCE [LARGE SCALE GENOMIC DNA]</scope>
    <source>
        <strain evidence="1">K833</strain>
    </source>
</reference>
<evidence type="ECO:0000313" key="2">
    <source>
        <dbReference type="Proteomes" id="UP000036367"/>
    </source>
</evidence>
<sequence length="43" mass="4576">MVPAVVPFSKSTLTQPPVRRTTTVAGSPAPCGVKRIDQRVLIT</sequence>
<evidence type="ECO:0000313" key="1">
    <source>
        <dbReference type="EMBL" id="KLU07063.1"/>
    </source>
</evidence>
<organism evidence="1 2">
    <name type="scientific">Rhodopirellula islandica</name>
    <dbReference type="NCBI Taxonomy" id="595434"/>
    <lineage>
        <taxon>Bacteria</taxon>
        <taxon>Pseudomonadati</taxon>
        <taxon>Planctomycetota</taxon>
        <taxon>Planctomycetia</taxon>
        <taxon>Pirellulales</taxon>
        <taxon>Pirellulaceae</taxon>
        <taxon>Rhodopirellula</taxon>
    </lineage>
</organism>
<dbReference type="STRING" id="595434.RISK_000864"/>
<accession>A0A0J1BKV6</accession>
<dbReference type="AlphaFoldDB" id="A0A0J1BKV6"/>
<gene>
    <name evidence="1" type="ORF">RISK_000864</name>
</gene>
<keyword evidence="2" id="KW-1185">Reference proteome</keyword>
<proteinExistence type="predicted"/>
<name>A0A0J1BKV6_RHOIS</name>
<protein>
    <submittedName>
        <fullName evidence="1">Uncharacterized protein</fullName>
    </submittedName>
</protein>
<comment type="caution">
    <text evidence="1">The sequence shown here is derived from an EMBL/GenBank/DDBJ whole genome shotgun (WGS) entry which is preliminary data.</text>
</comment>
<dbReference type="Proteomes" id="UP000036367">
    <property type="component" value="Unassembled WGS sequence"/>
</dbReference>
<dbReference type="EMBL" id="LECT01000007">
    <property type="protein sequence ID" value="KLU07063.1"/>
    <property type="molecule type" value="Genomic_DNA"/>
</dbReference>